<dbReference type="PANTHER" id="PTHR24637">
    <property type="entry name" value="COLLAGEN"/>
    <property type="match status" value="1"/>
</dbReference>
<feature type="compositionally biased region" description="Low complexity" evidence="1">
    <location>
        <begin position="96"/>
        <end position="111"/>
    </location>
</feature>
<dbReference type="RefSeq" id="WP_179252679.1">
    <property type="nucleotide sequence ID" value="NZ_JACBIV010000009.1"/>
</dbReference>
<organism evidence="2 3">
    <name type="scientific">Serratia fonticola</name>
    <dbReference type="NCBI Taxonomy" id="47917"/>
    <lineage>
        <taxon>Bacteria</taxon>
        <taxon>Pseudomonadati</taxon>
        <taxon>Pseudomonadota</taxon>
        <taxon>Gammaproteobacteria</taxon>
        <taxon>Enterobacterales</taxon>
        <taxon>Yersiniaceae</taxon>
        <taxon>Serratia</taxon>
    </lineage>
</organism>
<feature type="region of interest" description="Disordered" evidence="1">
    <location>
        <begin position="1"/>
        <end position="38"/>
    </location>
</feature>
<reference evidence="2" key="1">
    <citation type="submission" date="2020-08" db="EMBL/GenBank/DDBJ databases">
        <title>Food and environmental bacterial isolates.</title>
        <authorList>
            <person name="Richter L."/>
            <person name="Du Plessis E.M."/>
            <person name="Duvenage S."/>
            <person name="Allam M."/>
            <person name="Korsten L."/>
        </authorList>
    </citation>
    <scope>NUCLEOTIDE SEQUENCE</scope>
    <source>
        <strain evidence="2">UPMP2127</strain>
    </source>
</reference>
<dbReference type="Pfam" id="PF01391">
    <property type="entry name" value="Collagen"/>
    <property type="match status" value="1"/>
</dbReference>
<name>A0AAW3WUW3_SERFO</name>
<feature type="region of interest" description="Disordered" evidence="1">
    <location>
        <begin position="73"/>
        <end position="140"/>
    </location>
</feature>
<evidence type="ECO:0000313" key="2">
    <source>
        <dbReference type="EMBL" id="MBC3214222.1"/>
    </source>
</evidence>
<feature type="compositionally biased region" description="Polar residues" evidence="1">
    <location>
        <begin position="12"/>
        <end position="30"/>
    </location>
</feature>
<dbReference type="Proteomes" id="UP000659084">
    <property type="component" value="Unassembled WGS sequence"/>
</dbReference>
<dbReference type="InterPro" id="IPR008160">
    <property type="entry name" value="Collagen"/>
</dbReference>
<evidence type="ECO:0000313" key="3">
    <source>
        <dbReference type="Proteomes" id="UP000659084"/>
    </source>
</evidence>
<accession>A0AAW3WUW3</accession>
<sequence>MVKKNSPESRALSGSNVTPISKGSQVNATSDEGLPVSGLPAAVDLTEADYFPVVQKITAGREETRRATMKQIKALIPAGPKGDKGDAGPQGDKGEQGNAGAAGAKGDAGPQGDPGPKGDKGDKGDPGPEEITLSPGSGQRNLLERQADGYKVDALRPIIPKFSLTAKTIKVSNVAKTLGSGAILYRMENKIVNQLRYKSLGGAGVPVHVMTAMQQYFFDREGKVITVQAHSVIKETAADYITVVTTVIMSGTPTQAFALLDDSPYPSTGDLDKFSVWLYTIIGSTLEQNGIE</sequence>
<dbReference type="AlphaFoldDB" id="A0AAW3WUW3"/>
<dbReference type="EMBL" id="JACNYO010000022">
    <property type="protein sequence ID" value="MBC3214222.1"/>
    <property type="molecule type" value="Genomic_DNA"/>
</dbReference>
<proteinExistence type="predicted"/>
<feature type="compositionally biased region" description="Basic and acidic residues" evidence="1">
    <location>
        <begin position="116"/>
        <end position="126"/>
    </location>
</feature>
<evidence type="ECO:0000256" key="1">
    <source>
        <dbReference type="SAM" id="MobiDB-lite"/>
    </source>
</evidence>
<comment type="caution">
    <text evidence="2">The sequence shown here is derived from an EMBL/GenBank/DDBJ whole genome shotgun (WGS) entry which is preliminary data.</text>
</comment>
<gene>
    <name evidence="2" type="ORF">H8J20_18945</name>
</gene>
<protein>
    <submittedName>
        <fullName evidence="2">Collagen-like protein</fullName>
    </submittedName>
</protein>
<keyword evidence="2" id="KW-0176">Collagen</keyword>